<evidence type="ECO:0000259" key="2">
    <source>
        <dbReference type="Pfam" id="PF13581"/>
    </source>
</evidence>
<gene>
    <name evidence="3" type="ORF">ACFP1K_03990</name>
</gene>
<proteinExistence type="predicted"/>
<dbReference type="PANTHER" id="PTHR35526">
    <property type="entry name" value="ANTI-SIGMA-F FACTOR RSBW-RELATED"/>
    <property type="match status" value="1"/>
</dbReference>
<dbReference type="EMBL" id="JBHSRF010000004">
    <property type="protein sequence ID" value="MFC6080304.1"/>
    <property type="molecule type" value="Genomic_DNA"/>
</dbReference>
<evidence type="ECO:0000313" key="4">
    <source>
        <dbReference type="Proteomes" id="UP001596137"/>
    </source>
</evidence>
<evidence type="ECO:0000313" key="3">
    <source>
        <dbReference type="EMBL" id="MFC6080304.1"/>
    </source>
</evidence>
<dbReference type="GO" id="GO:0005524">
    <property type="term" value="F:ATP binding"/>
    <property type="evidence" value="ECO:0007669"/>
    <property type="project" value="UniProtKB-KW"/>
</dbReference>
<dbReference type="RefSeq" id="WP_380747084.1">
    <property type="nucleotide sequence ID" value="NZ_JBHSRF010000004.1"/>
</dbReference>
<organism evidence="3 4">
    <name type="scientific">Sphaerisporangium aureirubrum</name>
    <dbReference type="NCBI Taxonomy" id="1544736"/>
    <lineage>
        <taxon>Bacteria</taxon>
        <taxon>Bacillati</taxon>
        <taxon>Actinomycetota</taxon>
        <taxon>Actinomycetes</taxon>
        <taxon>Streptosporangiales</taxon>
        <taxon>Streptosporangiaceae</taxon>
        <taxon>Sphaerisporangium</taxon>
    </lineage>
</organism>
<dbReference type="InterPro" id="IPR050267">
    <property type="entry name" value="Anti-sigma-factor_SerPK"/>
</dbReference>
<sequence length="152" mass="16406">MADPAMLPCSDKTSTPDVPANVIELPGRPESAALARTFAREALGDRHPAADDVTLLVSELTANAVIHSRSRDGGTVTLMIADRVTHVHIEVTDEGGDAAPELREDPLSEGGRGLMLVNLISHRWGVSQDWSWRTVWCEVRYEIATTPAGGRV</sequence>
<keyword evidence="3" id="KW-0547">Nucleotide-binding</keyword>
<dbReference type="CDD" id="cd16936">
    <property type="entry name" value="HATPase_RsbW-like"/>
    <property type="match status" value="1"/>
</dbReference>
<keyword evidence="1" id="KW-0723">Serine/threonine-protein kinase</keyword>
<dbReference type="Gene3D" id="3.30.565.10">
    <property type="entry name" value="Histidine kinase-like ATPase, C-terminal domain"/>
    <property type="match status" value="1"/>
</dbReference>
<feature type="domain" description="Histidine kinase/HSP90-like ATPase" evidence="2">
    <location>
        <begin position="26"/>
        <end position="122"/>
    </location>
</feature>
<dbReference type="PANTHER" id="PTHR35526:SF3">
    <property type="entry name" value="ANTI-SIGMA-F FACTOR RSBW"/>
    <property type="match status" value="1"/>
</dbReference>
<name>A0ABW1NAB4_9ACTN</name>
<keyword evidence="3" id="KW-0067">ATP-binding</keyword>
<dbReference type="Proteomes" id="UP001596137">
    <property type="component" value="Unassembled WGS sequence"/>
</dbReference>
<dbReference type="InterPro" id="IPR003594">
    <property type="entry name" value="HATPase_dom"/>
</dbReference>
<reference evidence="4" key="1">
    <citation type="journal article" date="2019" name="Int. J. Syst. Evol. Microbiol.">
        <title>The Global Catalogue of Microorganisms (GCM) 10K type strain sequencing project: providing services to taxonomists for standard genome sequencing and annotation.</title>
        <authorList>
            <consortium name="The Broad Institute Genomics Platform"/>
            <consortium name="The Broad Institute Genome Sequencing Center for Infectious Disease"/>
            <person name="Wu L."/>
            <person name="Ma J."/>
        </authorList>
    </citation>
    <scope>NUCLEOTIDE SEQUENCE [LARGE SCALE GENOMIC DNA]</scope>
    <source>
        <strain evidence="4">JCM 30346</strain>
    </source>
</reference>
<evidence type="ECO:0000256" key="1">
    <source>
        <dbReference type="ARBA" id="ARBA00022527"/>
    </source>
</evidence>
<dbReference type="Pfam" id="PF13581">
    <property type="entry name" value="HATPase_c_2"/>
    <property type="match status" value="1"/>
</dbReference>
<comment type="caution">
    <text evidence="3">The sequence shown here is derived from an EMBL/GenBank/DDBJ whole genome shotgun (WGS) entry which is preliminary data.</text>
</comment>
<dbReference type="SUPFAM" id="SSF55874">
    <property type="entry name" value="ATPase domain of HSP90 chaperone/DNA topoisomerase II/histidine kinase"/>
    <property type="match status" value="1"/>
</dbReference>
<keyword evidence="4" id="KW-1185">Reference proteome</keyword>
<accession>A0ABW1NAB4</accession>
<keyword evidence="1" id="KW-0808">Transferase</keyword>
<protein>
    <submittedName>
        <fullName evidence="3">ATP-binding protein</fullName>
    </submittedName>
</protein>
<keyword evidence="1" id="KW-0418">Kinase</keyword>
<dbReference type="InterPro" id="IPR036890">
    <property type="entry name" value="HATPase_C_sf"/>
</dbReference>